<keyword evidence="1" id="KW-0812">Transmembrane</keyword>
<organism evidence="3 4">
    <name type="scientific">Nitrosospira lacus</name>
    <dbReference type="NCBI Taxonomy" id="1288494"/>
    <lineage>
        <taxon>Bacteria</taxon>
        <taxon>Pseudomonadati</taxon>
        <taxon>Pseudomonadota</taxon>
        <taxon>Betaproteobacteria</taxon>
        <taxon>Nitrosomonadales</taxon>
        <taxon>Nitrosomonadaceae</taxon>
        <taxon>Nitrosospira</taxon>
    </lineage>
</organism>
<dbReference type="AlphaFoldDB" id="A0A1W6SRY4"/>
<gene>
    <name evidence="3" type="ORF">EBAPG3_012745</name>
</gene>
<name>A0A1W6SRY4_9PROT</name>
<evidence type="ECO:0000313" key="3">
    <source>
        <dbReference type="EMBL" id="ARO88568.1"/>
    </source>
</evidence>
<accession>A0A1W6SRY4</accession>
<sequence length="173" mass="19034">MSAVIRFRGWRRFLINFSIVAAALFLGLMSWFIAKPTATRLHETVSGERMTFAATPDIDVSLDADSSVTITNTQPPRIELLRGNAYFDVKGNDAGKLQVKVGTTYIRDIGTRFSVSKQTNGGSVAVASGQIEIQVETGKYLVGSHERADFNNTTVTGQRVIAEAEIAPWRPRR</sequence>
<dbReference type="Pfam" id="PF04773">
    <property type="entry name" value="FecR"/>
    <property type="match status" value="1"/>
</dbReference>
<dbReference type="InterPro" id="IPR012373">
    <property type="entry name" value="Ferrdict_sens_TM"/>
</dbReference>
<dbReference type="PANTHER" id="PTHR30273:SF2">
    <property type="entry name" value="PROTEIN FECR"/>
    <property type="match status" value="1"/>
</dbReference>
<keyword evidence="1" id="KW-0472">Membrane</keyword>
<dbReference type="OrthoDB" id="8545699at2"/>
<dbReference type="Proteomes" id="UP000012179">
    <property type="component" value="Chromosome"/>
</dbReference>
<keyword evidence="1" id="KW-1133">Transmembrane helix</keyword>
<reference evidence="3 4" key="1">
    <citation type="journal article" date="2015" name="Int. J. Syst. Evol. Microbiol.">
        <title>Nitrosospira lacus sp. nov., a psychrotolerant, ammonia-oxidizing bacterium from sandy lake sediment.</title>
        <authorList>
            <person name="Urakawa H."/>
            <person name="Garcia J.C."/>
            <person name="Nielsen J.L."/>
            <person name="Le V.Q."/>
            <person name="Kozlowski J.A."/>
            <person name="Stein L.Y."/>
            <person name="Lim C.K."/>
            <person name="Pommerening-Roser A."/>
            <person name="Martens-Habbena W."/>
            <person name="Stahl D.A."/>
            <person name="Klotz M.G."/>
        </authorList>
    </citation>
    <scope>NUCLEOTIDE SEQUENCE [LARGE SCALE GENOMIC DNA]</scope>
    <source>
        <strain evidence="3 4">APG3</strain>
    </source>
</reference>
<dbReference type="eggNOG" id="COG3712">
    <property type="taxonomic scope" value="Bacteria"/>
</dbReference>
<proteinExistence type="predicted"/>
<dbReference type="Gene3D" id="2.60.120.1440">
    <property type="match status" value="1"/>
</dbReference>
<feature type="domain" description="FecR protein" evidence="2">
    <location>
        <begin position="43"/>
        <end position="132"/>
    </location>
</feature>
<evidence type="ECO:0000259" key="2">
    <source>
        <dbReference type="Pfam" id="PF04773"/>
    </source>
</evidence>
<dbReference type="KEGG" id="nlc:EBAPG3_012745"/>
<dbReference type="GO" id="GO:0016989">
    <property type="term" value="F:sigma factor antagonist activity"/>
    <property type="evidence" value="ECO:0007669"/>
    <property type="project" value="TreeGrafter"/>
</dbReference>
<dbReference type="PANTHER" id="PTHR30273">
    <property type="entry name" value="PERIPLASMIC SIGNAL SENSOR AND SIGMA FACTOR ACTIVATOR FECR-RELATED"/>
    <property type="match status" value="1"/>
</dbReference>
<keyword evidence="4" id="KW-1185">Reference proteome</keyword>
<dbReference type="InterPro" id="IPR006860">
    <property type="entry name" value="FecR"/>
</dbReference>
<evidence type="ECO:0000256" key="1">
    <source>
        <dbReference type="SAM" id="Phobius"/>
    </source>
</evidence>
<dbReference type="RefSeq" id="WP_004177154.1">
    <property type="nucleotide sequence ID" value="NZ_CP021106.3"/>
</dbReference>
<feature type="transmembrane region" description="Helical" evidence="1">
    <location>
        <begin position="12"/>
        <end position="34"/>
    </location>
</feature>
<evidence type="ECO:0000313" key="4">
    <source>
        <dbReference type="Proteomes" id="UP000012179"/>
    </source>
</evidence>
<protein>
    <submittedName>
        <fullName evidence="3">Fe2+-dicitrate sensor membrane component-like protein</fullName>
    </submittedName>
</protein>
<dbReference type="EMBL" id="CP021106">
    <property type="protein sequence ID" value="ARO88568.1"/>
    <property type="molecule type" value="Genomic_DNA"/>
</dbReference>